<dbReference type="RefSeq" id="WP_119850338.1">
    <property type="nucleotide sequence ID" value="NZ_CP032412.1"/>
</dbReference>
<reference evidence="1 2" key="1">
    <citation type="submission" date="2018-09" db="EMBL/GenBank/DDBJ databases">
        <title>Genome Sequence of Paenibacillus lautus Strain E7593-69, Azo Dye-Degrading Bacteria, Isolated from Commercial Tattoo Inks.</title>
        <authorList>
            <person name="Nho S.W."/>
            <person name="Kim S.-J."/>
            <person name="Kweon O."/>
            <person name="Cerniglia C.E."/>
        </authorList>
    </citation>
    <scope>NUCLEOTIDE SEQUENCE [LARGE SCALE GENOMIC DNA]</scope>
    <source>
        <strain evidence="1 2">E7593-69</strain>
    </source>
</reference>
<dbReference type="Proteomes" id="UP000266552">
    <property type="component" value="Chromosome"/>
</dbReference>
<evidence type="ECO:0000313" key="1">
    <source>
        <dbReference type="EMBL" id="AYB46799.1"/>
    </source>
</evidence>
<evidence type="ECO:0000313" key="2">
    <source>
        <dbReference type="Proteomes" id="UP000266552"/>
    </source>
</evidence>
<dbReference type="EMBL" id="CP032412">
    <property type="protein sequence ID" value="AYB46799.1"/>
    <property type="molecule type" value="Genomic_DNA"/>
</dbReference>
<protein>
    <submittedName>
        <fullName evidence="1">Uncharacterized protein</fullName>
    </submittedName>
</protein>
<gene>
    <name evidence="1" type="ORF">D5F53_27340</name>
</gene>
<organism evidence="1 2">
    <name type="scientific">Paenibacillus lautus</name>
    <name type="common">Bacillus lautus</name>
    <dbReference type="NCBI Taxonomy" id="1401"/>
    <lineage>
        <taxon>Bacteria</taxon>
        <taxon>Bacillati</taxon>
        <taxon>Bacillota</taxon>
        <taxon>Bacilli</taxon>
        <taxon>Bacillales</taxon>
        <taxon>Paenibacillaceae</taxon>
        <taxon>Paenibacillus</taxon>
    </lineage>
</organism>
<keyword evidence="2" id="KW-1185">Reference proteome</keyword>
<dbReference type="AlphaFoldDB" id="A0A385TSM4"/>
<proteinExistence type="predicted"/>
<accession>A0A385TSM4</accession>
<dbReference type="KEGG" id="plw:D5F53_27340"/>
<name>A0A385TSM4_PAELA</name>
<sequence length="216" mass="24805">MNNRRVLWGVILLVAAVLLTPGYFIARTYGLFQHEVVLTKYQLAVEVDGEQVDAWPLLAGFAATDKKGELRPLYYRLEGSDLNMLYQLAYGQFEVEASEDNPFLAGRVQYDHLEKDYSETRKEYVNAKEYRQDIIFYNDRKEPIFTYDPAAKADGDMVKEIITAGMTRSNGQGGSGVVEDKYLNVTRLFEEKLGISMRVQVDKERRLATIHMEQLK</sequence>